<name>A0A4U8Q0W1_9FIRM</name>
<feature type="transmembrane region" description="Helical" evidence="10">
    <location>
        <begin position="7"/>
        <end position="25"/>
    </location>
</feature>
<comment type="subunit">
    <text evidence="10">Forms an energy-coupling factor (ECF) transporter complex composed of an ATP-binding protein (A component, CbiO), a transmembrane protein (T component, CbiQ) and 2 possible substrate-capture proteins (S components, CbiM and CbiN) of unknown stoichimetry.</text>
</comment>
<evidence type="ECO:0000256" key="10">
    <source>
        <dbReference type="HAMAP-Rule" id="MF_00330"/>
    </source>
</evidence>
<dbReference type="OrthoDB" id="1551318at2"/>
<dbReference type="PANTHER" id="PTHR38662">
    <property type="entry name" value="COBALT TRANSPORT PROTEIN CBIN"/>
    <property type="match status" value="1"/>
</dbReference>
<comment type="function">
    <text evidence="10">Part of the energy-coupling factor (ECF) transporter complex CbiMNOQ involved in cobalt import.</text>
</comment>
<evidence type="ECO:0000256" key="4">
    <source>
        <dbReference type="ARBA" id="ARBA00022573"/>
    </source>
</evidence>
<dbReference type="Pfam" id="PF02553">
    <property type="entry name" value="CbiN"/>
    <property type="match status" value="1"/>
</dbReference>
<gene>
    <name evidence="10 12" type="primary">cbiN</name>
    <name evidence="12" type="ORF">DSM106044_05004</name>
</gene>
<accession>A0A4U8Q0W1</accession>
<evidence type="ECO:0000256" key="9">
    <source>
        <dbReference type="ARBA" id="ARBA00023285"/>
    </source>
</evidence>
<keyword evidence="9 10" id="KW-0170">Cobalt</keyword>
<evidence type="ECO:0000256" key="2">
    <source>
        <dbReference type="ARBA" id="ARBA00022448"/>
    </source>
</evidence>
<feature type="region of interest" description="Disordered" evidence="11">
    <location>
        <begin position="92"/>
        <end position="112"/>
    </location>
</feature>
<dbReference type="UniPathway" id="UPA00148"/>
<comment type="subcellular location">
    <subcellularLocation>
        <location evidence="10">Cell membrane</location>
        <topology evidence="10">Multi-pass membrane protein</topology>
    </subcellularLocation>
</comment>
<evidence type="ECO:0000313" key="13">
    <source>
        <dbReference type="Proteomes" id="UP000306509"/>
    </source>
</evidence>
<evidence type="ECO:0000256" key="8">
    <source>
        <dbReference type="ARBA" id="ARBA00023136"/>
    </source>
</evidence>
<dbReference type="GO" id="GO:0005886">
    <property type="term" value="C:plasma membrane"/>
    <property type="evidence" value="ECO:0007669"/>
    <property type="project" value="UniProtKB-SubCell"/>
</dbReference>
<evidence type="ECO:0000256" key="11">
    <source>
        <dbReference type="SAM" id="MobiDB-lite"/>
    </source>
</evidence>
<dbReference type="GO" id="GO:0009236">
    <property type="term" value="P:cobalamin biosynthetic process"/>
    <property type="evidence" value="ECO:0007669"/>
    <property type="project" value="UniProtKB-UniRule"/>
</dbReference>
<evidence type="ECO:0000256" key="5">
    <source>
        <dbReference type="ARBA" id="ARBA00022692"/>
    </source>
</evidence>
<dbReference type="EMBL" id="QGQD01000103">
    <property type="protein sequence ID" value="TLC98186.1"/>
    <property type="molecule type" value="Genomic_DNA"/>
</dbReference>
<feature type="transmembrane region" description="Helical" evidence="10">
    <location>
        <begin position="66"/>
        <end position="87"/>
    </location>
</feature>
<comment type="similarity">
    <text evidence="10">Belongs to the CbiN family.</text>
</comment>
<dbReference type="STRING" id="180332.GCA_000797495_02527"/>
<evidence type="ECO:0000256" key="6">
    <source>
        <dbReference type="ARBA" id="ARBA00022989"/>
    </source>
</evidence>
<evidence type="ECO:0000256" key="7">
    <source>
        <dbReference type="ARBA" id="ARBA00023065"/>
    </source>
</evidence>
<proteinExistence type="inferred from homology"/>
<comment type="caution">
    <text evidence="12">The sequence shown here is derived from an EMBL/GenBank/DDBJ whole genome shotgun (WGS) entry which is preliminary data.</text>
</comment>
<reference evidence="12 13" key="1">
    <citation type="journal article" date="2019" name="Anaerobe">
        <title>Detection of Robinsoniella peoriensis in multiple bone samples of a trauma patient.</title>
        <authorList>
            <person name="Schrottner P."/>
            <person name="Hartwich K."/>
            <person name="Bunk B."/>
            <person name="Schober I."/>
            <person name="Helbig S."/>
            <person name="Rudolph W.W."/>
            <person name="Gunzer F."/>
        </authorList>
    </citation>
    <scope>NUCLEOTIDE SEQUENCE [LARGE SCALE GENOMIC DNA]</scope>
    <source>
        <strain evidence="12 13">DSM 106044</strain>
    </source>
</reference>
<keyword evidence="6 10" id="KW-1133">Transmembrane helix</keyword>
<keyword evidence="3 10" id="KW-1003">Cell membrane</keyword>
<dbReference type="AlphaFoldDB" id="A0A4U8Q0W1"/>
<keyword evidence="13" id="KW-1185">Reference proteome</keyword>
<dbReference type="Proteomes" id="UP000306509">
    <property type="component" value="Unassembled WGS sequence"/>
</dbReference>
<keyword evidence="2 10" id="KW-0813">Transport</keyword>
<comment type="pathway">
    <text evidence="10">Cofactor biosynthesis; adenosylcobalamin biosynthesis.</text>
</comment>
<protein>
    <recommendedName>
        <fullName evidence="10">Cobalt transport protein CbiN</fullName>
    </recommendedName>
    <alternativeName>
        <fullName evidence="10">Energy-coupling factor transporter probable substrate-capture protein CbiN</fullName>
        <shortName evidence="10">ECF transporter S component CbiN</shortName>
    </alternativeName>
</protein>
<keyword evidence="1 10" id="KW-0171">Cobalt transport</keyword>
<evidence type="ECO:0000256" key="1">
    <source>
        <dbReference type="ARBA" id="ARBA00022426"/>
    </source>
</evidence>
<dbReference type="NCBIfam" id="NF002780">
    <property type="entry name" value="PRK02898.1"/>
    <property type="match status" value="1"/>
</dbReference>
<keyword evidence="7 10" id="KW-0406">Ion transport</keyword>
<dbReference type="PANTHER" id="PTHR38662:SF1">
    <property type="entry name" value="COBALT TRANSPORT PROTEIN CBIN"/>
    <property type="match status" value="1"/>
</dbReference>
<dbReference type="RefSeq" id="WP_044289789.1">
    <property type="nucleotide sequence ID" value="NZ_CABMJZ010000120.1"/>
</dbReference>
<dbReference type="HAMAP" id="MF_00330">
    <property type="entry name" value="CbiN"/>
    <property type="match status" value="1"/>
</dbReference>
<sequence>MGGKGKTVIILLLICVLIAVVPLALNKDSEFGGADGAAEEAITQIDPNYQPWASPLLEPPGGETESLLFCLQAALGAGVFGYCIGMLRERTKHAKKEEESKGTLSKAKKAKA</sequence>
<keyword evidence="8 10" id="KW-0472">Membrane</keyword>
<keyword evidence="5 10" id="KW-0812">Transmembrane</keyword>
<dbReference type="GO" id="GO:0015087">
    <property type="term" value="F:cobalt ion transmembrane transporter activity"/>
    <property type="evidence" value="ECO:0007669"/>
    <property type="project" value="UniProtKB-UniRule"/>
</dbReference>
<keyword evidence="4 10" id="KW-0169">Cobalamin biosynthesis</keyword>
<evidence type="ECO:0000256" key="3">
    <source>
        <dbReference type="ARBA" id="ARBA00022475"/>
    </source>
</evidence>
<evidence type="ECO:0000313" key="12">
    <source>
        <dbReference type="EMBL" id="TLC98186.1"/>
    </source>
</evidence>
<organism evidence="12 13">
    <name type="scientific">Robinsoniella peoriensis</name>
    <dbReference type="NCBI Taxonomy" id="180332"/>
    <lineage>
        <taxon>Bacteria</taxon>
        <taxon>Bacillati</taxon>
        <taxon>Bacillota</taxon>
        <taxon>Clostridia</taxon>
        <taxon>Lachnospirales</taxon>
        <taxon>Lachnospiraceae</taxon>
        <taxon>Robinsoniella</taxon>
    </lineage>
</organism>
<dbReference type="InterPro" id="IPR003705">
    <property type="entry name" value="CbiN"/>
</dbReference>